<sequence length="451" mass="49662">MLQHDSSQACWLVSSIKGHIRDDMKYAILRASDAEIACPAQSSSRTVHSVHSTTQDLLIENTRITKIALNIEPPRSDTTVIDCTDKIVSPVFIDTHGPPQSNEIFWGQLAGALEYIDSGTTTVIHHAHINYSPDHSKEALRATISSGIRSDFGYCPTAKVTQWTPKFVLDPDMFPSWVMETLDQLATLNPFGPKGRVRLGSAFDGHFMPGKVLKELYGRFRSAGAQLITSHSVYGVAFGALSAATRLHSHGLLGPDILLPYNNKLKSGHTQLLLERGVKISSTPVTELQMGYGNPVCLDPMYRQHSSLGIDCHFWARARRHEDFAGHGIWAKDVGSNVVDVFNLGTIHEARCINMENEIGSLVVGISGAIIVDGVVRKEGAQLKDVLVAADIEGKEEKDGQWIQWKEVARQNRELSVIMDERKKATVDNKVARVAILEGFHLNVSAWADSI</sequence>
<dbReference type="Gene3D" id="3.20.20.140">
    <property type="entry name" value="Metal-dependent hydrolases"/>
    <property type="match status" value="1"/>
</dbReference>
<protein>
    <recommendedName>
        <fullName evidence="3">Amidohydrolase-related domain-containing protein</fullName>
    </recommendedName>
</protein>
<accession>A0A5N5WPF6</accession>
<dbReference type="Proteomes" id="UP000326565">
    <property type="component" value="Unassembled WGS sequence"/>
</dbReference>
<dbReference type="InterPro" id="IPR011059">
    <property type="entry name" value="Metal-dep_hydrolase_composite"/>
</dbReference>
<name>A0A5N5WPF6_9EURO</name>
<dbReference type="InterPro" id="IPR032466">
    <property type="entry name" value="Metal_Hydrolase"/>
</dbReference>
<evidence type="ECO:0000313" key="2">
    <source>
        <dbReference type="Proteomes" id="UP000326565"/>
    </source>
</evidence>
<dbReference type="EMBL" id="ML732352">
    <property type="protein sequence ID" value="KAB8069184.1"/>
    <property type="molecule type" value="Genomic_DNA"/>
</dbReference>
<dbReference type="AlphaFoldDB" id="A0A5N5WPF6"/>
<dbReference type="SUPFAM" id="SSF51556">
    <property type="entry name" value="Metallo-dependent hydrolases"/>
    <property type="match status" value="1"/>
</dbReference>
<evidence type="ECO:0000313" key="1">
    <source>
        <dbReference type="EMBL" id="KAB8069184.1"/>
    </source>
</evidence>
<dbReference type="GO" id="GO:0016810">
    <property type="term" value="F:hydrolase activity, acting on carbon-nitrogen (but not peptide) bonds"/>
    <property type="evidence" value="ECO:0007669"/>
    <property type="project" value="InterPro"/>
</dbReference>
<reference evidence="1 2" key="1">
    <citation type="submission" date="2019-04" db="EMBL/GenBank/DDBJ databases">
        <title>Friends and foes A comparative genomics study of 23 Aspergillus species from section Flavi.</title>
        <authorList>
            <consortium name="DOE Joint Genome Institute"/>
            <person name="Kjaerbolling I."/>
            <person name="Vesth T."/>
            <person name="Frisvad J.C."/>
            <person name="Nybo J.L."/>
            <person name="Theobald S."/>
            <person name="Kildgaard S."/>
            <person name="Isbrandt T."/>
            <person name="Kuo A."/>
            <person name="Sato A."/>
            <person name="Lyhne E.K."/>
            <person name="Kogle M.E."/>
            <person name="Wiebenga A."/>
            <person name="Kun R.S."/>
            <person name="Lubbers R.J."/>
            <person name="Makela M.R."/>
            <person name="Barry K."/>
            <person name="Chovatia M."/>
            <person name="Clum A."/>
            <person name="Daum C."/>
            <person name="Haridas S."/>
            <person name="He G."/>
            <person name="LaButti K."/>
            <person name="Lipzen A."/>
            <person name="Mondo S."/>
            <person name="Riley R."/>
            <person name="Salamov A."/>
            <person name="Simmons B.A."/>
            <person name="Magnuson J.K."/>
            <person name="Henrissat B."/>
            <person name="Mortensen U.H."/>
            <person name="Larsen T.O."/>
            <person name="Devries R.P."/>
            <person name="Grigoriev I.V."/>
            <person name="Machida M."/>
            <person name="Baker S.E."/>
            <person name="Andersen M.R."/>
        </authorList>
    </citation>
    <scope>NUCLEOTIDE SEQUENCE [LARGE SCALE GENOMIC DNA]</scope>
    <source>
        <strain evidence="1 2">CBS 151.66</strain>
    </source>
</reference>
<proteinExistence type="predicted"/>
<dbReference type="Gene3D" id="2.30.40.10">
    <property type="entry name" value="Urease, subunit C, domain 1"/>
    <property type="match status" value="2"/>
</dbReference>
<keyword evidence="2" id="KW-1185">Reference proteome</keyword>
<organism evidence="1 2">
    <name type="scientific">Aspergillus leporis</name>
    <dbReference type="NCBI Taxonomy" id="41062"/>
    <lineage>
        <taxon>Eukaryota</taxon>
        <taxon>Fungi</taxon>
        <taxon>Dikarya</taxon>
        <taxon>Ascomycota</taxon>
        <taxon>Pezizomycotina</taxon>
        <taxon>Eurotiomycetes</taxon>
        <taxon>Eurotiomycetidae</taxon>
        <taxon>Eurotiales</taxon>
        <taxon>Aspergillaceae</taxon>
        <taxon>Aspergillus</taxon>
        <taxon>Aspergillus subgen. Circumdati</taxon>
    </lineage>
</organism>
<dbReference type="SUPFAM" id="SSF51338">
    <property type="entry name" value="Composite domain of metallo-dependent hydrolases"/>
    <property type="match status" value="1"/>
</dbReference>
<dbReference type="OrthoDB" id="194468at2759"/>
<gene>
    <name evidence="1" type="ORF">BDV29DRAFT_195073</name>
</gene>
<evidence type="ECO:0008006" key="3">
    <source>
        <dbReference type="Google" id="ProtNLM"/>
    </source>
</evidence>